<name>A0A239VP23_9MICO</name>
<dbReference type="SUPFAM" id="SSF53800">
    <property type="entry name" value="Chelatase"/>
    <property type="match status" value="1"/>
</dbReference>
<evidence type="ECO:0000256" key="2">
    <source>
        <dbReference type="ARBA" id="ARBA00023004"/>
    </source>
</evidence>
<gene>
    <name evidence="9" type="primary">hemH</name>
    <name evidence="7" type="synonym">cpfC</name>
    <name evidence="9" type="ORF">SAMEA4475696_01860</name>
</gene>
<dbReference type="GO" id="GO:0005737">
    <property type="term" value="C:cytoplasm"/>
    <property type="evidence" value="ECO:0007669"/>
    <property type="project" value="UniProtKB-SubCell"/>
</dbReference>
<dbReference type="GO" id="GO:0046872">
    <property type="term" value="F:metal ion binding"/>
    <property type="evidence" value="ECO:0007669"/>
    <property type="project" value="UniProtKB-KW"/>
</dbReference>
<accession>A0A239VP23</accession>
<feature type="binding site" evidence="7">
    <location>
        <position position="285"/>
    </location>
    <ligand>
        <name>Fe(2+)</name>
        <dbReference type="ChEBI" id="CHEBI:29033"/>
    </ligand>
</feature>
<evidence type="ECO:0000256" key="8">
    <source>
        <dbReference type="RuleBase" id="RU004185"/>
    </source>
</evidence>
<dbReference type="CDD" id="cd03411">
    <property type="entry name" value="Ferrochelatase_N"/>
    <property type="match status" value="1"/>
</dbReference>
<dbReference type="RefSeq" id="WP_028326388.1">
    <property type="nucleotide sequence ID" value="NZ_LT906453.1"/>
</dbReference>
<keyword evidence="4 7" id="KW-0456">Lyase</keyword>
<evidence type="ECO:0000256" key="1">
    <source>
        <dbReference type="ARBA" id="ARBA00004744"/>
    </source>
</evidence>
<feature type="binding site" evidence="7">
    <location>
        <position position="128"/>
    </location>
    <ligand>
        <name>Fe-coproporphyrin III</name>
        <dbReference type="ChEBI" id="CHEBI:68438"/>
    </ligand>
</feature>
<evidence type="ECO:0000256" key="4">
    <source>
        <dbReference type="ARBA" id="ARBA00023239"/>
    </source>
</evidence>
<reference evidence="9 10" key="1">
    <citation type="submission" date="2017-06" db="EMBL/GenBank/DDBJ databases">
        <authorList>
            <consortium name="Pathogen Informatics"/>
        </authorList>
    </citation>
    <scope>NUCLEOTIDE SEQUENCE [LARGE SCALE GENOMIC DNA]</scope>
    <source>
        <strain evidence="9 10">NCTC13039</strain>
    </source>
</reference>
<dbReference type="AlphaFoldDB" id="A0A239VP23"/>
<feature type="binding site" evidence="7">
    <location>
        <position position="58"/>
    </location>
    <ligand>
        <name>Fe-coproporphyrin III</name>
        <dbReference type="ChEBI" id="CHEBI:68438"/>
    </ligand>
</feature>
<dbReference type="KEGG" id="dco:SAMEA4475696_1860"/>
<dbReference type="CDD" id="cd00419">
    <property type="entry name" value="Ferrochelatase_C"/>
    <property type="match status" value="1"/>
</dbReference>
<evidence type="ECO:0000313" key="10">
    <source>
        <dbReference type="Proteomes" id="UP000242637"/>
    </source>
</evidence>
<comment type="pathway">
    <text evidence="1 7">Porphyrin-containing compound metabolism; protoheme biosynthesis.</text>
</comment>
<dbReference type="STRING" id="1121387.GCA_000429885_00230"/>
<dbReference type="EC" id="4.99.1.9" evidence="7"/>
<comment type="subcellular location">
    <subcellularLocation>
        <location evidence="7">Cytoplasm</location>
    </subcellularLocation>
</comment>
<keyword evidence="10" id="KW-1185">Reference proteome</keyword>
<dbReference type="GO" id="GO:0004325">
    <property type="term" value="F:ferrochelatase activity"/>
    <property type="evidence" value="ECO:0007669"/>
    <property type="project" value="UniProtKB-UniRule"/>
</dbReference>
<dbReference type="Proteomes" id="UP000242637">
    <property type="component" value="Chromosome 1"/>
</dbReference>
<evidence type="ECO:0000256" key="3">
    <source>
        <dbReference type="ARBA" id="ARBA00023133"/>
    </source>
</evidence>
<dbReference type="InterPro" id="IPR001015">
    <property type="entry name" value="Ferrochelatase"/>
</dbReference>
<dbReference type="Pfam" id="PF00762">
    <property type="entry name" value="Ferrochelatase"/>
    <property type="match status" value="1"/>
</dbReference>
<organism evidence="9 10">
    <name type="scientific">Dermatophilus congolensis</name>
    <dbReference type="NCBI Taxonomy" id="1863"/>
    <lineage>
        <taxon>Bacteria</taxon>
        <taxon>Bacillati</taxon>
        <taxon>Actinomycetota</taxon>
        <taxon>Actinomycetes</taxon>
        <taxon>Micrococcales</taxon>
        <taxon>Dermatophilaceae</taxon>
        <taxon>Dermatophilus</taxon>
    </lineage>
</organism>
<keyword evidence="5 7" id="KW-0627">Porphyrin biosynthesis</keyword>
<comment type="catalytic activity">
    <reaction evidence="6">
        <text>Fe-coproporphyrin III + 2 H(+) = coproporphyrin III + Fe(2+)</text>
        <dbReference type="Rhea" id="RHEA:49572"/>
        <dbReference type="ChEBI" id="CHEBI:15378"/>
        <dbReference type="ChEBI" id="CHEBI:29033"/>
        <dbReference type="ChEBI" id="CHEBI:68438"/>
        <dbReference type="ChEBI" id="CHEBI:131725"/>
        <dbReference type="EC" id="4.99.1.9"/>
    </reaction>
    <physiologicalReaction direction="right-to-left" evidence="6">
        <dbReference type="Rhea" id="RHEA:49574"/>
    </physiologicalReaction>
</comment>
<dbReference type="GeneID" id="63460053"/>
<dbReference type="GO" id="GO:0006783">
    <property type="term" value="P:heme biosynthetic process"/>
    <property type="evidence" value="ECO:0007669"/>
    <property type="project" value="UniProtKB-UniRule"/>
</dbReference>
<dbReference type="EMBL" id="LT906453">
    <property type="protein sequence ID" value="SNV23646.1"/>
    <property type="molecule type" value="Genomic_DNA"/>
</dbReference>
<evidence type="ECO:0000256" key="7">
    <source>
        <dbReference type="HAMAP-Rule" id="MF_00323"/>
    </source>
</evidence>
<comment type="caution">
    <text evidence="7">Lacks conserved residue(s) required for the propagation of feature annotation.</text>
</comment>
<dbReference type="InterPro" id="IPR033644">
    <property type="entry name" value="Ferrochelatase_C"/>
</dbReference>
<proteinExistence type="inferred from homology"/>
<keyword evidence="3 7" id="KW-0350">Heme biosynthesis</keyword>
<dbReference type="Gene3D" id="3.40.50.1400">
    <property type="match status" value="2"/>
</dbReference>
<evidence type="ECO:0000256" key="6">
    <source>
        <dbReference type="ARBA" id="ARBA00024536"/>
    </source>
</evidence>
<dbReference type="HAMAP" id="MF_00323">
    <property type="entry name" value="Ferrochelatase"/>
    <property type="match status" value="1"/>
</dbReference>
<comment type="function">
    <text evidence="7">Involved in coproporphyrin-dependent heme b biosynthesis. Catalyzes the insertion of ferrous iron into coproporphyrin III to form Fe-coproporphyrin III.</text>
</comment>
<keyword evidence="2 7" id="KW-0408">Iron</keyword>
<dbReference type="PANTHER" id="PTHR11108">
    <property type="entry name" value="FERROCHELATASE"/>
    <property type="match status" value="1"/>
</dbReference>
<evidence type="ECO:0000313" key="9">
    <source>
        <dbReference type="EMBL" id="SNV23646.1"/>
    </source>
</evidence>
<dbReference type="UniPathway" id="UPA00252"/>
<keyword evidence="7" id="KW-0963">Cytoplasm</keyword>
<dbReference type="InterPro" id="IPR033659">
    <property type="entry name" value="Ferrochelatase_N"/>
</dbReference>
<sequence>MSHVNAGMIDGIVLVSFGGPRGEADVVPFLENVTAGRGVPRERLMVVGEHYFARGGVSPINAETQAQAEAMRSALERAGRGDVPVFVGNRNWDPYVHEALLAASQAGVRRAAVVVTSAYSGYSSCRQYREDIAAAVARLEAAGERVPELVYVRPWGLEPVVVAAWQRRAVEFVGRAVQGDVSLDEVRVLFVAHSIPEGAAVHSGPQGNPRTYERELMAVAHSCAQAVEESLGAQPGWDLVFCSRSGRPEQPWLVPDINDAITALQGSGVRSVVLVPIGFVADHMEVVQDLDTEAADTAAGIGVEFLRAPTLRDEQAVAQRLVELALNAGQEPGLCQVDCCLAPLRPGTQRPVAAFEG</sequence>
<dbReference type="PANTHER" id="PTHR11108:SF1">
    <property type="entry name" value="FERROCHELATASE, MITOCHONDRIAL"/>
    <property type="match status" value="1"/>
</dbReference>
<protein>
    <recommendedName>
        <fullName evidence="7">Coproporphyrin III ferrochelatase</fullName>
        <ecNumber evidence="7">4.99.1.9</ecNumber>
    </recommendedName>
</protein>
<feature type="binding site" evidence="7">
    <location>
        <position position="193"/>
    </location>
    <ligand>
        <name>Fe(2+)</name>
        <dbReference type="ChEBI" id="CHEBI:29033"/>
    </ligand>
</feature>
<comment type="similarity">
    <text evidence="7 8">Belongs to the ferrochelatase family.</text>
</comment>
<evidence type="ECO:0000256" key="5">
    <source>
        <dbReference type="ARBA" id="ARBA00023244"/>
    </source>
</evidence>
<keyword evidence="7" id="KW-0479">Metal-binding</keyword>